<organism evidence="5 6">
    <name type="scientific">Dissophora globulifera</name>
    <dbReference type="NCBI Taxonomy" id="979702"/>
    <lineage>
        <taxon>Eukaryota</taxon>
        <taxon>Fungi</taxon>
        <taxon>Fungi incertae sedis</taxon>
        <taxon>Mucoromycota</taxon>
        <taxon>Mortierellomycotina</taxon>
        <taxon>Mortierellomycetes</taxon>
        <taxon>Mortierellales</taxon>
        <taxon>Mortierellaceae</taxon>
        <taxon>Dissophora</taxon>
    </lineage>
</organism>
<dbReference type="PANTHER" id="PTHR27001:SF931">
    <property type="entry name" value="OS11G0664100 PROTEIN"/>
    <property type="match status" value="1"/>
</dbReference>
<feature type="compositionally biased region" description="Acidic residues" evidence="3">
    <location>
        <begin position="137"/>
        <end position="146"/>
    </location>
</feature>
<protein>
    <recommendedName>
        <fullName evidence="4">Protein kinase domain-containing protein</fullName>
    </recommendedName>
</protein>
<gene>
    <name evidence="5" type="ORF">BGZ99_000627</name>
</gene>
<dbReference type="SUPFAM" id="SSF56112">
    <property type="entry name" value="Protein kinase-like (PK-like)"/>
    <property type="match status" value="1"/>
</dbReference>
<dbReference type="InterPro" id="IPR011009">
    <property type="entry name" value="Kinase-like_dom_sf"/>
</dbReference>
<feature type="compositionally biased region" description="Polar residues" evidence="3">
    <location>
        <begin position="123"/>
        <end position="134"/>
    </location>
</feature>
<dbReference type="Proteomes" id="UP000738325">
    <property type="component" value="Unassembled WGS sequence"/>
</dbReference>
<dbReference type="GO" id="GO:0004672">
    <property type="term" value="F:protein kinase activity"/>
    <property type="evidence" value="ECO:0007669"/>
    <property type="project" value="InterPro"/>
</dbReference>
<dbReference type="PROSITE" id="PS50011">
    <property type="entry name" value="PROTEIN_KINASE_DOM"/>
    <property type="match status" value="1"/>
</dbReference>
<evidence type="ECO:0000256" key="3">
    <source>
        <dbReference type="SAM" id="MobiDB-lite"/>
    </source>
</evidence>
<keyword evidence="2" id="KW-0067">ATP-binding</keyword>
<evidence type="ECO:0000313" key="5">
    <source>
        <dbReference type="EMBL" id="KAG0310169.1"/>
    </source>
</evidence>
<comment type="caution">
    <text evidence="5">The sequence shown here is derived from an EMBL/GenBank/DDBJ whole genome shotgun (WGS) entry which is preliminary data.</text>
</comment>
<dbReference type="PROSITE" id="PS00109">
    <property type="entry name" value="PROTEIN_KINASE_TYR"/>
    <property type="match status" value="1"/>
</dbReference>
<feature type="region of interest" description="Disordered" evidence="3">
    <location>
        <begin position="123"/>
        <end position="146"/>
    </location>
</feature>
<dbReference type="InterPro" id="IPR000719">
    <property type="entry name" value="Prot_kinase_dom"/>
</dbReference>
<reference evidence="5" key="1">
    <citation type="journal article" date="2020" name="Fungal Divers.">
        <title>Resolving the Mortierellaceae phylogeny through synthesis of multi-gene phylogenetics and phylogenomics.</title>
        <authorList>
            <person name="Vandepol N."/>
            <person name="Liber J."/>
            <person name="Desiro A."/>
            <person name="Na H."/>
            <person name="Kennedy M."/>
            <person name="Barry K."/>
            <person name="Grigoriev I.V."/>
            <person name="Miller A.N."/>
            <person name="O'Donnell K."/>
            <person name="Stajich J.E."/>
            <person name="Bonito G."/>
        </authorList>
    </citation>
    <scope>NUCLEOTIDE SEQUENCE</scope>
    <source>
        <strain evidence="5">REB-010B</strain>
    </source>
</reference>
<dbReference type="OrthoDB" id="3269467at2759"/>
<accession>A0A9P6R4J9</accession>
<feature type="domain" description="Protein kinase" evidence="4">
    <location>
        <begin position="189"/>
        <end position="329"/>
    </location>
</feature>
<dbReference type="EMBL" id="JAAAIP010001121">
    <property type="protein sequence ID" value="KAG0310169.1"/>
    <property type="molecule type" value="Genomic_DNA"/>
</dbReference>
<evidence type="ECO:0000259" key="4">
    <source>
        <dbReference type="PROSITE" id="PS50011"/>
    </source>
</evidence>
<keyword evidence="1" id="KW-0547">Nucleotide-binding</keyword>
<evidence type="ECO:0000313" key="6">
    <source>
        <dbReference type="Proteomes" id="UP000738325"/>
    </source>
</evidence>
<sequence length="329" mass="36674">MADAGASIVFSLISSIADSASRVRFNKRICERLSRKCQWIKTLLGNSKLVSPSNITWKPLEEILIRCDKDLKTFEGTGFLLRRIRNGGIPEICEMYIDELDGWIEKILDPRFNVTAIQDNATASQDNTTASQGNALPDDDDEDEAEQEEAITFDITVTQNQEYVKNALLSKPTPARILQRAIVNPDNLSSERKQVGTFPFGIIYQGVYKKKDVYIRELYKDTPEEAAEKIRDSVWLAQCLSDCCNVVPIYGVCGSRSIVTAMPSNGPLSEYTGEIKAIQKVAIARKIADALVFMNDIDAGKKKVVHRDIRAANILLSDGLEPMLTGFEM</sequence>
<evidence type="ECO:0000256" key="2">
    <source>
        <dbReference type="ARBA" id="ARBA00022840"/>
    </source>
</evidence>
<proteinExistence type="predicted"/>
<dbReference type="GO" id="GO:0005886">
    <property type="term" value="C:plasma membrane"/>
    <property type="evidence" value="ECO:0007669"/>
    <property type="project" value="TreeGrafter"/>
</dbReference>
<dbReference type="PANTHER" id="PTHR27001">
    <property type="entry name" value="OS01G0253100 PROTEIN"/>
    <property type="match status" value="1"/>
</dbReference>
<dbReference type="InterPro" id="IPR001245">
    <property type="entry name" value="Ser-Thr/Tyr_kinase_cat_dom"/>
</dbReference>
<dbReference type="AlphaFoldDB" id="A0A9P6R4J9"/>
<feature type="non-terminal residue" evidence="5">
    <location>
        <position position="329"/>
    </location>
</feature>
<dbReference type="InterPro" id="IPR008266">
    <property type="entry name" value="Tyr_kinase_AS"/>
</dbReference>
<dbReference type="Gene3D" id="1.10.510.10">
    <property type="entry name" value="Transferase(Phosphotransferase) domain 1"/>
    <property type="match status" value="1"/>
</dbReference>
<keyword evidence="6" id="KW-1185">Reference proteome</keyword>
<name>A0A9P6R4J9_9FUNG</name>
<evidence type="ECO:0000256" key="1">
    <source>
        <dbReference type="ARBA" id="ARBA00022741"/>
    </source>
</evidence>
<dbReference type="GO" id="GO:0005524">
    <property type="term" value="F:ATP binding"/>
    <property type="evidence" value="ECO:0007669"/>
    <property type="project" value="UniProtKB-KW"/>
</dbReference>
<dbReference type="Pfam" id="PF07714">
    <property type="entry name" value="PK_Tyr_Ser-Thr"/>
    <property type="match status" value="1"/>
</dbReference>